<dbReference type="Pfam" id="PF03958">
    <property type="entry name" value="Secretin_N"/>
    <property type="match status" value="3"/>
</dbReference>
<evidence type="ECO:0000313" key="14">
    <source>
        <dbReference type="EMBL" id="VAX22958.1"/>
    </source>
</evidence>
<evidence type="ECO:0000256" key="3">
    <source>
        <dbReference type="ARBA" id="ARBA00022448"/>
    </source>
</evidence>
<dbReference type="InterPro" id="IPR013356">
    <property type="entry name" value="T2SS_GspD"/>
</dbReference>
<dbReference type="GO" id="GO:0009279">
    <property type="term" value="C:cell outer membrane"/>
    <property type="evidence" value="ECO:0007669"/>
    <property type="project" value="UniProtKB-SubCell"/>
</dbReference>
<evidence type="ECO:0000256" key="5">
    <source>
        <dbReference type="ARBA" id="ARBA00022692"/>
    </source>
</evidence>
<feature type="domain" description="NolW-like" evidence="12">
    <location>
        <begin position="142"/>
        <end position="201"/>
    </location>
</feature>
<sequence length="686" mass="75181">MKVNKANRLALAVLVATAMVLLPATGRAEAQSKNSTAKTATADKNISIDFNDVDIKLFIKSMAELTGRNFIVDEKVRGKVTIISPRKVSIKEAMKVFESTLEVYGYAMIKAGDITKIIPSVEARQRGTFGAGPKQPGDKIVTRLIPLDYVKADEMVVSLRPLISTTSFITSYMGTNTLIIVDFASNVEKIVSIIRQLDIAGHEEIITVAKLTYAGAKEMAERLMKIFPRQGQQRTPGASRAGIPAGQRGKVKGAGPEPRIIADERINALIILAGRPQTERLLALIEQLDIQAPPGQGKINVYYLKNADAEELAKVLTNITKKTKQKGRARNRGQAAVQLQSHVTVTPDKSSNSLVVTASREDYKTIKEVIEKLDRRRKQVFVEALIMEITTDRKRQFGVEWRSTKDFTGKGAAVIGGLDFGNINAVAQNPLNAPQGLSIGVVDGVISFAGTDFLNLGALINALKTESGINILSTPNIMTTDNKEAEIVVAQNVPFVTGVSQNTGGSTLTSIERKNIGITLRIKPQISESDIVKLDVYQEISSISPTQLDKAQDLITFTRSVDTTVVVRDGQNIVIGGLIRDNLNDIERKVPFLGDIPLLGWLFKSQTKRKEKTNLLIFLTPHIINNDIDVARVTDRKQSIFEMTDSPKELEPAVRQRNLKPPVEKKSDTKTDNSPGLNNDNDDEDL</sequence>
<organism evidence="14">
    <name type="scientific">hydrothermal vent metagenome</name>
    <dbReference type="NCBI Taxonomy" id="652676"/>
    <lineage>
        <taxon>unclassified sequences</taxon>
        <taxon>metagenomes</taxon>
        <taxon>ecological metagenomes</taxon>
    </lineage>
</organism>
<proteinExistence type="inferred from homology"/>
<evidence type="ECO:0000256" key="2">
    <source>
        <dbReference type="ARBA" id="ARBA00006980"/>
    </source>
</evidence>
<dbReference type="InterPro" id="IPR004846">
    <property type="entry name" value="T2SS/T3SS_dom"/>
</dbReference>
<dbReference type="Pfam" id="PF21305">
    <property type="entry name" value="type_II_gspD_N0"/>
    <property type="match status" value="1"/>
</dbReference>
<gene>
    <name evidence="14" type="ORF">MNBD_NITROSPINAE03-879</name>
</gene>
<feature type="region of interest" description="Disordered" evidence="10">
    <location>
        <begin position="230"/>
        <end position="255"/>
    </location>
</feature>
<evidence type="ECO:0000256" key="4">
    <source>
        <dbReference type="ARBA" id="ARBA00022452"/>
    </source>
</evidence>
<feature type="domain" description="NolW-like" evidence="12">
    <location>
        <begin position="301"/>
        <end position="379"/>
    </location>
</feature>
<evidence type="ECO:0000256" key="6">
    <source>
        <dbReference type="ARBA" id="ARBA00022729"/>
    </source>
</evidence>
<dbReference type="NCBIfam" id="TIGR02517">
    <property type="entry name" value="type_II_gspD"/>
    <property type="match status" value="1"/>
</dbReference>
<evidence type="ECO:0000256" key="9">
    <source>
        <dbReference type="ARBA" id="ARBA00023237"/>
    </source>
</evidence>
<dbReference type="InterPro" id="IPR050810">
    <property type="entry name" value="Bact_Secretion_Sys_Channel"/>
</dbReference>
<dbReference type="GO" id="GO:0015627">
    <property type="term" value="C:type II protein secretion system complex"/>
    <property type="evidence" value="ECO:0007669"/>
    <property type="project" value="InterPro"/>
</dbReference>
<keyword evidence="4" id="KW-1134">Transmembrane beta strand</keyword>
<evidence type="ECO:0000259" key="13">
    <source>
        <dbReference type="Pfam" id="PF21305"/>
    </source>
</evidence>
<dbReference type="PANTHER" id="PTHR30332:SF24">
    <property type="entry name" value="SECRETIN GSPD-RELATED"/>
    <property type="match status" value="1"/>
</dbReference>
<reference evidence="14" key="1">
    <citation type="submission" date="2018-06" db="EMBL/GenBank/DDBJ databases">
        <authorList>
            <person name="Zhirakovskaya E."/>
        </authorList>
    </citation>
    <scope>NUCLEOTIDE SEQUENCE</scope>
</reference>
<name>A0A3B1CG64_9ZZZZ</name>
<dbReference type="InterPro" id="IPR038591">
    <property type="entry name" value="NolW-like_sf"/>
</dbReference>
<keyword evidence="6" id="KW-0732">Signal</keyword>
<keyword evidence="9" id="KW-0998">Cell outer membrane</keyword>
<dbReference type="AlphaFoldDB" id="A0A3B1CG64"/>
<feature type="domain" description="GspD-like N0" evidence="13">
    <location>
        <begin position="48"/>
        <end position="117"/>
    </location>
</feature>
<feature type="compositionally biased region" description="Basic and acidic residues" evidence="10">
    <location>
        <begin position="642"/>
        <end position="654"/>
    </location>
</feature>
<keyword evidence="5" id="KW-0812">Transmembrane</keyword>
<comment type="subcellular location">
    <subcellularLocation>
        <location evidence="1">Cell outer membrane</location>
    </subcellularLocation>
</comment>
<evidence type="ECO:0000259" key="11">
    <source>
        <dbReference type="Pfam" id="PF00263"/>
    </source>
</evidence>
<accession>A0A3B1CG64</accession>
<evidence type="ECO:0000256" key="1">
    <source>
        <dbReference type="ARBA" id="ARBA00004442"/>
    </source>
</evidence>
<keyword evidence="3" id="KW-0813">Transport</keyword>
<dbReference type="InterPro" id="IPR049371">
    <property type="entry name" value="GspD-like_N0"/>
</dbReference>
<feature type="region of interest" description="Disordered" evidence="10">
    <location>
        <begin position="642"/>
        <end position="686"/>
    </location>
</feature>
<feature type="domain" description="NolW-like" evidence="12">
    <location>
        <begin position="210"/>
        <end position="292"/>
    </location>
</feature>
<evidence type="ECO:0000259" key="12">
    <source>
        <dbReference type="Pfam" id="PF03958"/>
    </source>
</evidence>
<dbReference type="InterPro" id="IPR005644">
    <property type="entry name" value="NolW-like"/>
</dbReference>
<dbReference type="PANTHER" id="PTHR30332">
    <property type="entry name" value="PROBABLE GENERAL SECRETION PATHWAY PROTEIN D"/>
    <property type="match status" value="1"/>
</dbReference>
<protein>
    <submittedName>
        <fullName evidence="14">General secretion pathway protein D</fullName>
    </submittedName>
</protein>
<dbReference type="GO" id="GO:0015628">
    <property type="term" value="P:protein secretion by the type II secretion system"/>
    <property type="evidence" value="ECO:0007669"/>
    <property type="project" value="InterPro"/>
</dbReference>
<comment type="similarity">
    <text evidence="2">Belongs to the bacterial secretin family. GSP D subfamily.</text>
</comment>
<dbReference type="InterPro" id="IPR001775">
    <property type="entry name" value="GspD/PilQ"/>
</dbReference>
<dbReference type="Pfam" id="PF00263">
    <property type="entry name" value="Secretin"/>
    <property type="match status" value="1"/>
</dbReference>
<dbReference type="EMBL" id="UOGB01000256">
    <property type="protein sequence ID" value="VAX22958.1"/>
    <property type="molecule type" value="Genomic_DNA"/>
</dbReference>
<dbReference type="Gene3D" id="3.30.1370.120">
    <property type="match status" value="3"/>
</dbReference>
<dbReference type="PRINTS" id="PR00811">
    <property type="entry name" value="BCTERIALGSPD"/>
</dbReference>
<evidence type="ECO:0000256" key="10">
    <source>
        <dbReference type="SAM" id="MobiDB-lite"/>
    </source>
</evidence>
<keyword evidence="8" id="KW-0472">Membrane</keyword>
<evidence type="ECO:0000256" key="7">
    <source>
        <dbReference type="ARBA" id="ARBA00022927"/>
    </source>
</evidence>
<evidence type="ECO:0000256" key="8">
    <source>
        <dbReference type="ARBA" id="ARBA00023136"/>
    </source>
</evidence>
<feature type="compositionally biased region" description="Basic and acidic residues" evidence="10">
    <location>
        <begin position="662"/>
        <end position="671"/>
    </location>
</feature>
<keyword evidence="7" id="KW-0653">Protein transport</keyword>
<feature type="domain" description="Type II/III secretion system secretin-like" evidence="11">
    <location>
        <begin position="462"/>
        <end position="624"/>
    </location>
</feature>